<dbReference type="InterPro" id="IPR027417">
    <property type="entry name" value="P-loop_NTPase"/>
</dbReference>
<accession>A0A7V6A205</accession>
<dbReference type="EMBL" id="DTGR01000030">
    <property type="protein sequence ID" value="HHS28471.1"/>
    <property type="molecule type" value="Genomic_DNA"/>
</dbReference>
<dbReference type="AlphaFoldDB" id="A0A7V6A205"/>
<gene>
    <name evidence="1" type="ORF">ENV52_02055</name>
</gene>
<comment type="caution">
    <text evidence="1">The sequence shown here is derived from an EMBL/GenBank/DDBJ whole genome shotgun (WGS) entry which is preliminary data.</text>
</comment>
<dbReference type="GO" id="GO:0016301">
    <property type="term" value="F:kinase activity"/>
    <property type="evidence" value="ECO:0007669"/>
    <property type="project" value="UniProtKB-KW"/>
</dbReference>
<organism evidence="1">
    <name type="scientific">Desulfobacca acetoxidans</name>
    <dbReference type="NCBI Taxonomy" id="60893"/>
    <lineage>
        <taxon>Bacteria</taxon>
        <taxon>Pseudomonadati</taxon>
        <taxon>Thermodesulfobacteriota</taxon>
        <taxon>Desulfobaccia</taxon>
        <taxon>Desulfobaccales</taxon>
        <taxon>Desulfobaccaceae</taxon>
        <taxon>Desulfobacca</taxon>
    </lineage>
</organism>
<reference evidence="1" key="1">
    <citation type="journal article" date="2020" name="mSystems">
        <title>Genome- and Community-Level Interaction Insights into Carbon Utilization and Element Cycling Functions of Hydrothermarchaeota in Hydrothermal Sediment.</title>
        <authorList>
            <person name="Zhou Z."/>
            <person name="Liu Y."/>
            <person name="Xu W."/>
            <person name="Pan J."/>
            <person name="Luo Z.H."/>
            <person name="Li M."/>
        </authorList>
    </citation>
    <scope>NUCLEOTIDE SEQUENCE [LARGE SCALE GENOMIC DNA]</scope>
    <source>
        <strain evidence="1">SpSt-767</strain>
    </source>
</reference>
<evidence type="ECO:0000313" key="1">
    <source>
        <dbReference type="EMBL" id="HHS28471.1"/>
    </source>
</evidence>
<protein>
    <submittedName>
        <fullName evidence="1">Cytidylate kinase-like family protein</fullName>
    </submittedName>
</protein>
<dbReference type="Pfam" id="PF13189">
    <property type="entry name" value="Cytidylate_kin2"/>
    <property type="match status" value="1"/>
</dbReference>
<keyword evidence="1" id="KW-0418">Kinase</keyword>
<keyword evidence="1" id="KW-0808">Transferase</keyword>
<dbReference type="Gene3D" id="3.40.50.300">
    <property type="entry name" value="P-loop containing nucleotide triphosphate hydrolases"/>
    <property type="match status" value="1"/>
</dbReference>
<sequence length="263" mass="29651">MSIVTISRGSYSHGKEVAEKLAQRLGYACISREILLEASQHFNIPEIKLSRAIHDAPSILDRFTYGKERYIAYIREALMHHFIKDNVVYHGLAGQFFVVGVPHVLKVRILADINDRVAEEVKREGLSADKARALLLKDDEERYRWSNYLYGIDIRDPSLYDLVIHLRSLDIDEAVDLIYTTVRLPRFQTTPESQQAMATLMLAAQVQAALVEQIPSAKVGVEGDKIVVTIRGPWDDDKKLIAKVEEISDSVGGVKVKVRLVSP</sequence>
<proteinExistence type="predicted"/>
<name>A0A7V6A205_9BACT</name>